<dbReference type="Pfam" id="PF12458">
    <property type="entry name" value="DUF3686"/>
    <property type="match status" value="1"/>
</dbReference>
<dbReference type="Gene3D" id="3.40.50.300">
    <property type="entry name" value="P-loop containing nucleotide triphosphate hydrolases"/>
    <property type="match status" value="1"/>
</dbReference>
<evidence type="ECO:0000313" key="5">
    <source>
        <dbReference type="EMBL" id="SFB93970.1"/>
    </source>
</evidence>
<evidence type="ECO:0000256" key="2">
    <source>
        <dbReference type="SAM" id="MobiDB-lite"/>
    </source>
</evidence>
<feature type="region of interest" description="Disordered" evidence="2">
    <location>
        <begin position="1"/>
        <end position="22"/>
    </location>
</feature>
<feature type="domain" description="DUF7902" evidence="4">
    <location>
        <begin position="616"/>
        <end position="700"/>
    </location>
</feature>
<dbReference type="STRING" id="910347.SAMN05421773_101606"/>
<dbReference type="EMBL" id="FOLM01000001">
    <property type="protein sequence ID" value="SFB93970.1"/>
    <property type="molecule type" value="Genomic_DNA"/>
</dbReference>
<dbReference type="SUPFAM" id="SSF52540">
    <property type="entry name" value="P-loop containing nucleoside triphosphate hydrolases"/>
    <property type="match status" value="1"/>
</dbReference>
<dbReference type="RefSeq" id="WP_093836992.1">
    <property type="nucleotide sequence ID" value="NZ_FOLM01000001.1"/>
</dbReference>
<feature type="domain" description="DUF3686" evidence="3">
    <location>
        <begin position="40"/>
        <end position="495"/>
    </location>
</feature>
<protein>
    <submittedName>
        <fullName evidence="5">DNA repair ATPase</fullName>
    </submittedName>
</protein>
<dbReference type="InterPro" id="IPR020958">
    <property type="entry name" value="DUF3686"/>
</dbReference>
<dbReference type="OrthoDB" id="9814769at2"/>
<sequence length="1647" mass="177642">MASTPNPGTGDGGAGESAHGGMETGTYQVLRDRMTAAAAELAARAQQLNTRRIETFGGSELELVATDRIRTEHNCVPRDIVQVGGALLFGYNVHFGLKQTTEPADVFGLHAYRPGAAGSGGQHFTEAPPGAVPGLLDAPAFRRDFASLYRYYRQAQLLQLRRVGPLLLAVFQVGERQDDIRVLRWRIATDGTPEYLDAKGERDHVFPPSHDFEWTVTGREHHTPGQHPHVSIEGELFVDTVGGSLTVKVEDNTEDGQGVHSEPVAEPLQSLADADIAYARVGSLILLRVLPYNEDTHRYLVYNGRTREVVRLDGIGQACHTLPEDQGIVFPGGYYLAAAPAGAAARTFDLDTSGLEMQGVVRSPNGEDVLYSYHSRADGRYLLLPYNLIRKDVAAPILSHGHCLFDDGTMVVFRADDEPTRVHPMQVWATPFVSDAHHAAQPLRDGPLARIGNAELVRGISDALTIARMASELAPGTAVFEAVIAACARLTDQYHWLGLDGLQGLHEPVATLRTTAEQVIDEYERLQELRRQAAAAVGEAREQTTALIRRSRGEAPKDASQWVALLTELRRAQGRVESLRELRHADLSALDTIGGEIAEALAATGRRAVAFLSREDAFDATHAAVARLTAQAGEVATVAAAGPLAGEIAGQAESLTTVTEVIGGLDIADATVRTALLERIGEVTGAVNRARAVLDGRRRELLEREGRAEFAAEFALLGQAVAGALAAAATPEECDEQLGRLLLQLENLEARFGAFDDFLDKLGQQREEIYETFSARKQAQLDERARHAERLSASAGRILSTVARRAGTLATLDEVNAYFATDPLVARVRGAAGELRGIGETVRAEELEGRIKAIRQEAGRSLRDRTELYGADGTVRLGRHRFGVNSQPVDLTLVPQDGALVFAVTGTDYRAPVTDPGFAATRDFWDQPLVSESPQVYRSEYLAAKVLGQEPGERLAGALASDGLTAVVREVAEASYDEGYDRGVHDQDAARILAAVLRLREAAGLLRFTPRVRAAAQLFWAFGAAPEHRAAWTVRARSLARARAVFGPGAATGRLAAELATAAAGFLADAVGPAVWGEEEGPGAGPGAGPGSGVLRDVGEYLFEEIAAGKPAFVAGRGARELLGDFRAALGGAGGEEFDRELRELGEGPESLAERYQLVAAWLGAFAGSAGRPADDLPEAVAVALCAGALAHREVDARLTAAVGGLLGAHPRVTGGELTLRLDEFLARTGEFRTVRVPAHRAYVRRRNALLEAERERLRLASFVPRVMPAFVRNRLIDEVYLPLIGDNLAKQLGTAGEERRTDSQGLLMLLSPPGYGKTTLMEYVAARLGLVFVKVEGPSLGHHTTSLDPAAAPDAAARREVEKINFGLEMGNNVFLYLDDIQHCSPELLQRFIPLCDAQRRMDGVRPDGSPVTHDLRGKRFAICMAGNPFTEGGTRFRVPDMLANRADVWNLGDVLSGREELFALSHIENALTANPVLAPLAARERTDIDLLVRLARGDESASADRLAHPYSAAELDQILAVLRKLLHIQRTTLRVNAAYIASATQDDAHRTEPPFRLQGSYRNTNRLAEKVVPVMTEEEVEALIDDHYLAEAQTLTRGAEANLLKLAELRGRMTAEQSARWARIKQAFTASAPAPAPAAAPAMPA</sequence>
<reference evidence="5 6" key="1">
    <citation type="submission" date="2016-10" db="EMBL/GenBank/DDBJ databases">
        <authorList>
            <person name="de Groot N.N."/>
        </authorList>
    </citation>
    <scope>NUCLEOTIDE SEQUENCE [LARGE SCALE GENOMIC DNA]</scope>
    <source>
        <strain evidence="5 6">CGMCC 4.5739</strain>
    </source>
</reference>
<accession>A0A1I1FA47</accession>
<dbReference type="Proteomes" id="UP000199207">
    <property type="component" value="Unassembled WGS sequence"/>
</dbReference>
<gene>
    <name evidence="5" type="ORF">SAMN05421773_101606</name>
</gene>
<dbReference type="InterPro" id="IPR057224">
    <property type="entry name" value="DUF7902"/>
</dbReference>
<feature type="coiled-coil region" evidence="1">
    <location>
        <begin position="509"/>
        <end position="546"/>
    </location>
</feature>
<evidence type="ECO:0000259" key="4">
    <source>
        <dbReference type="Pfam" id="PF25472"/>
    </source>
</evidence>
<keyword evidence="6" id="KW-1185">Reference proteome</keyword>
<name>A0A1I1FA47_9ACTN</name>
<evidence type="ECO:0000256" key="1">
    <source>
        <dbReference type="SAM" id="Coils"/>
    </source>
</evidence>
<dbReference type="Pfam" id="PF25472">
    <property type="entry name" value="DUF7902"/>
    <property type="match status" value="1"/>
</dbReference>
<evidence type="ECO:0000313" key="6">
    <source>
        <dbReference type="Proteomes" id="UP000199207"/>
    </source>
</evidence>
<dbReference type="InterPro" id="IPR027417">
    <property type="entry name" value="P-loop_NTPase"/>
</dbReference>
<organism evidence="5 6">
    <name type="scientific">Streptomyces aidingensis</name>
    <dbReference type="NCBI Taxonomy" id="910347"/>
    <lineage>
        <taxon>Bacteria</taxon>
        <taxon>Bacillati</taxon>
        <taxon>Actinomycetota</taxon>
        <taxon>Actinomycetes</taxon>
        <taxon>Kitasatosporales</taxon>
        <taxon>Streptomycetaceae</taxon>
        <taxon>Streptomyces</taxon>
    </lineage>
</organism>
<evidence type="ECO:0000259" key="3">
    <source>
        <dbReference type="Pfam" id="PF12458"/>
    </source>
</evidence>
<proteinExistence type="predicted"/>
<keyword evidence="1" id="KW-0175">Coiled coil</keyword>